<dbReference type="KEGG" id="miz:BAB75_22640"/>
<dbReference type="AlphaFoldDB" id="A0A0N1CEB7"/>
<reference evidence="4 5" key="1">
    <citation type="submission" date="2015-09" db="EMBL/GenBank/DDBJ databases">
        <title>Genome Sequences of Mycobacterium immunogenum Isolates, Recuperated from a Chloraminated Drinking Water Distribution System Simulator Subjected to Episodes of Nitrification.</title>
        <authorList>
            <person name="Gomez-Alvarez V."/>
            <person name="Revetta R.P."/>
        </authorList>
    </citation>
    <scope>NUCLEOTIDE SEQUENCE [LARGE SCALE GENOMIC DNA]</scope>
    <source>
        <strain evidence="1 4">H008</strain>
        <strain evidence="2 5">H076</strain>
    </source>
</reference>
<sequence>MYTRVIALGVALSMSVVGCSDVRRKATDALESAASQAAGAPSNDIGRWNADALGKAFNTVNEKIGANPADYLSISIAGPSMAVRAIDPKKRENVDEYRYDGASVKSTPVDVSDNEPGIVEESSFKSDTVDPAVLATVLNSAVKDSGIEDGKVTHLSVDKFFANEPEPKIQVSVSSPRANKNVRYTLAGAFTQVV</sequence>
<dbReference type="PROSITE" id="PS51257">
    <property type="entry name" value="PROKAR_LIPOPROTEIN"/>
    <property type="match status" value="1"/>
</dbReference>
<evidence type="ECO:0008006" key="7">
    <source>
        <dbReference type="Google" id="ProtNLM"/>
    </source>
</evidence>
<dbReference type="EMBL" id="LJFO01000011">
    <property type="protein sequence ID" value="KPG07637.1"/>
    <property type="molecule type" value="Genomic_DNA"/>
</dbReference>
<accession>A0A0N1CEB7</accession>
<dbReference type="Proteomes" id="UP000186919">
    <property type="component" value="Unassembled WGS sequence"/>
</dbReference>
<evidence type="ECO:0000313" key="1">
    <source>
        <dbReference type="EMBL" id="KPG07637.1"/>
    </source>
</evidence>
<organism evidence="3 6">
    <name type="scientific">Mycobacteroides immunogenum</name>
    <dbReference type="NCBI Taxonomy" id="83262"/>
    <lineage>
        <taxon>Bacteria</taxon>
        <taxon>Bacillati</taxon>
        <taxon>Actinomycetota</taxon>
        <taxon>Actinomycetes</taxon>
        <taxon>Mycobacteriales</taxon>
        <taxon>Mycobacteriaceae</taxon>
        <taxon>Mycobacteroides</taxon>
    </lineage>
</organism>
<evidence type="ECO:0000313" key="6">
    <source>
        <dbReference type="Proteomes" id="UP000186919"/>
    </source>
</evidence>
<proteinExistence type="predicted"/>
<dbReference type="Proteomes" id="UP000037843">
    <property type="component" value="Unassembled WGS sequence"/>
</dbReference>
<evidence type="ECO:0000313" key="3">
    <source>
        <dbReference type="EMBL" id="OAT70434.1"/>
    </source>
</evidence>
<keyword evidence="5" id="KW-1185">Reference proteome</keyword>
<protein>
    <recommendedName>
        <fullName evidence="7">Lipoprotein</fullName>
    </recommendedName>
</protein>
<dbReference type="EMBL" id="LQYE01000001">
    <property type="protein sequence ID" value="OAT70434.1"/>
    <property type="molecule type" value="Genomic_DNA"/>
</dbReference>
<dbReference type="EMBL" id="LJFS01000019">
    <property type="protein sequence ID" value="KPG32712.1"/>
    <property type="molecule type" value="Genomic_DNA"/>
</dbReference>
<dbReference type="RefSeq" id="WP_043077000.1">
    <property type="nucleotide sequence ID" value="NZ_CP011530.1"/>
</dbReference>
<comment type="caution">
    <text evidence="3">The sequence shown here is derived from an EMBL/GenBank/DDBJ whole genome shotgun (WGS) entry which is preliminary data.</text>
</comment>
<dbReference type="GeneID" id="45766666"/>
<evidence type="ECO:0000313" key="2">
    <source>
        <dbReference type="EMBL" id="KPG32712.1"/>
    </source>
</evidence>
<gene>
    <name evidence="1" type="ORF">AN908_19210</name>
    <name evidence="2" type="ORF">AN912_15845</name>
    <name evidence="3" type="ORF">AWB85_03545</name>
</gene>
<dbReference type="Proteomes" id="UP000037962">
    <property type="component" value="Unassembled WGS sequence"/>
</dbReference>
<dbReference type="PATRIC" id="fig|83262.10.peg.939"/>
<name>A0A0N1CEB7_9MYCO</name>
<reference evidence="3 6" key="2">
    <citation type="submission" date="2016-01" db="EMBL/GenBank/DDBJ databases">
        <title>Mycobacterium immunogenum strain CD11_6 genome sequencing and assembly.</title>
        <authorList>
            <person name="Kaur G."/>
            <person name="Nair G.R."/>
            <person name="Mayilraj S."/>
        </authorList>
    </citation>
    <scope>NUCLEOTIDE SEQUENCE [LARGE SCALE GENOMIC DNA]</scope>
    <source>
        <strain evidence="3 6">CD11-6</strain>
    </source>
</reference>
<evidence type="ECO:0000313" key="5">
    <source>
        <dbReference type="Proteomes" id="UP000037962"/>
    </source>
</evidence>
<evidence type="ECO:0000313" key="4">
    <source>
        <dbReference type="Proteomes" id="UP000037843"/>
    </source>
</evidence>
<dbReference type="OrthoDB" id="4763695at2"/>